<evidence type="ECO:0000256" key="1">
    <source>
        <dbReference type="SAM" id="Phobius"/>
    </source>
</evidence>
<evidence type="ECO:0000313" key="3">
    <source>
        <dbReference type="Proteomes" id="UP001501116"/>
    </source>
</evidence>
<organism evidence="2 3">
    <name type="scientific">Amycolatopsis minnesotensis</name>
    <dbReference type="NCBI Taxonomy" id="337894"/>
    <lineage>
        <taxon>Bacteria</taxon>
        <taxon>Bacillati</taxon>
        <taxon>Actinomycetota</taxon>
        <taxon>Actinomycetes</taxon>
        <taxon>Pseudonocardiales</taxon>
        <taxon>Pseudonocardiaceae</taxon>
        <taxon>Amycolatopsis</taxon>
    </lineage>
</organism>
<keyword evidence="1" id="KW-0472">Membrane</keyword>
<evidence type="ECO:0000313" key="2">
    <source>
        <dbReference type="EMBL" id="GAA1980588.1"/>
    </source>
</evidence>
<keyword evidence="1" id="KW-0812">Transmembrane</keyword>
<sequence>MVSVMSGRGSRTALWVLAALFLVQGFGSAVTEAAWHSSFGVSGILVGMGAPVWSSWVIGGVGVILLACATAVSLPRRPR</sequence>
<reference evidence="3" key="1">
    <citation type="journal article" date="2019" name="Int. J. Syst. Evol. Microbiol.">
        <title>The Global Catalogue of Microorganisms (GCM) 10K type strain sequencing project: providing services to taxonomists for standard genome sequencing and annotation.</title>
        <authorList>
            <consortium name="The Broad Institute Genomics Platform"/>
            <consortium name="The Broad Institute Genome Sequencing Center for Infectious Disease"/>
            <person name="Wu L."/>
            <person name="Ma J."/>
        </authorList>
    </citation>
    <scope>NUCLEOTIDE SEQUENCE [LARGE SCALE GENOMIC DNA]</scope>
    <source>
        <strain evidence="3">JCM 14545</strain>
    </source>
</reference>
<comment type="caution">
    <text evidence="2">The sequence shown here is derived from an EMBL/GenBank/DDBJ whole genome shotgun (WGS) entry which is preliminary data.</text>
</comment>
<dbReference type="EMBL" id="BAAANN010000033">
    <property type="protein sequence ID" value="GAA1980588.1"/>
    <property type="molecule type" value="Genomic_DNA"/>
</dbReference>
<keyword evidence="3" id="KW-1185">Reference proteome</keyword>
<keyword evidence="1" id="KW-1133">Transmembrane helix</keyword>
<proteinExistence type="predicted"/>
<dbReference type="Proteomes" id="UP001501116">
    <property type="component" value="Unassembled WGS sequence"/>
</dbReference>
<gene>
    <name evidence="2" type="ORF">GCM10009754_66490</name>
</gene>
<feature type="transmembrane region" description="Helical" evidence="1">
    <location>
        <begin position="53"/>
        <end position="74"/>
    </location>
</feature>
<name>A0ABP5DI42_9PSEU</name>
<accession>A0ABP5DI42</accession>
<protein>
    <submittedName>
        <fullName evidence="2">Uncharacterized protein</fullName>
    </submittedName>
</protein>